<feature type="compositionally biased region" description="Basic and acidic residues" evidence="2">
    <location>
        <begin position="1883"/>
        <end position="1894"/>
    </location>
</feature>
<dbReference type="EMBL" id="JAFJMO010000004">
    <property type="protein sequence ID" value="KAJ8279707.1"/>
    <property type="molecule type" value="Genomic_DNA"/>
</dbReference>
<dbReference type="OrthoDB" id="6350415at2759"/>
<feature type="compositionally biased region" description="Polar residues" evidence="2">
    <location>
        <begin position="1837"/>
        <end position="1846"/>
    </location>
</feature>
<evidence type="ECO:0000313" key="3">
    <source>
        <dbReference type="EMBL" id="KAJ8279707.1"/>
    </source>
</evidence>
<dbReference type="GO" id="GO:0007283">
    <property type="term" value="P:spermatogenesis"/>
    <property type="evidence" value="ECO:0007669"/>
    <property type="project" value="TreeGrafter"/>
</dbReference>
<protein>
    <submittedName>
        <fullName evidence="3">Uncharacterized protein</fullName>
    </submittedName>
</protein>
<comment type="caution">
    <text evidence="3">The sequence shown here is derived from an EMBL/GenBank/DDBJ whole genome shotgun (WGS) entry which is preliminary data.</text>
</comment>
<evidence type="ECO:0000256" key="1">
    <source>
        <dbReference type="SAM" id="Coils"/>
    </source>
</evidence>
<keyword evidence="4" id="KW-1185">Reference proteome</keyword>
<evidence type="ECO:0000313" key="4">
    <source>
        <dbReference type="Proteomes" id="UP001152803"/>
    </source>
</evidence>
<feature type="compositionally biased region" description="Basic and acidic residues" evidence="2">
    <location>
        <begin position="1428"/>
        <end position="1442"/>
    </location>
</feature>
<feature type="coiled-coil region" evidence="1">
    <location>
        <begin position="1212"/>
        <end position="1243"/>
    </location>
</feature>
<sequence length="1938" mass="223379">MEKRCKNATESQGNIKRSICDSDVLKHKMYKVPPPELDEGTFPCPVTRNMRHLLDEFKGLYEERLRRLEFETGGESHEEILRMKVRILNSYVNDLSDQNQVLIQTVEDLEKEANGKVTFLEAKIHSSDQIIGDLGYQKRCLEDSRENLRSEMVDMKLDISTLSRLVQQVQHTHTLDVSGVTLRTIPLEQIAEASVYSKHISKPEDIMKAHVRDLQSQLKAKDRIIQNLREEIKQSSLERIQSEKNEPSEGRHAIVFLQRKVDSLQTLELEKVTQLTERDITIAKLHTELQVAEQDGRDMQKEMSNQREKVNELQEALRQLKDQMAAKDVQSEALLQCSRDMEEKATALTAELQKSRERLQKQQMELVSAKRKEDGLLTEWQAQEQRVVKVEMEQRQKQEEGLRLASLTERLNVQLLEARDLHTQATCQLDATKRELEGARAQLAEARRRSDAWQVESEAKMATVKNELSQEYGNKLREHELRGRQINEELHDLKEKHGSAKEELSKLQKIVDEQEMELKNLHLRHRVIKEDNGRLLARLEAQTVTAQSEQDVFTSEISSTEGVIHTMRLQQLEREKDISQAAQQIYALETVLQEEREKSLAAESETQRLCQVIHSLEKQLQQVQLAEKDAVSKINEREERVRHLQLDLTSLRATQDSLKRAVMVKEHSNGELSQECTDLRQTLGCLQNKLQYSEEKVNSLDLEVGLLKSKLQEKTEQSQQLQDEIVKQQEALSRANETLKDTRKAAGNKIHKKENKLGVMQKDLIEAQTKYSECKNELLRRENLLQKLKEETGRLTAQIKEQSQDINKLSSEKKKLQLELTVVMEKHRTAQQECTSEILSCFKSVCAMTVELNSIIQIGKQALMVNNRDQAILQLKTDLKAREERHHGAQEELGLQESEVSRLNERVKSLQKELRGTWERSREEEARADRAQEEKQNLQLQLHAAQQQLQYQVKVVEQLTSDLDNTKQGHTTDMERWNQKTQLLQNQLDQSCMDLLDSQSKAQEHRLKSREMEDRLHQNQALYQEALAKIQDGAELVKKQTTEMLHLHQHLEDVQTELRETSNAAKNHEMTADIFRQKYQMAMDKAQQLEGHIQSLEEEVCYANKQVLEAQDVVSGLQAEISNVEGLYEEKRKQMENSEDAIDQLTEELQTTQEKLMSSSNRTLECEKLIEKLKEQVGIQHKEILDHENTFLQLQSQLTSYQFSHSYSNKEFEAQQKHCDVLQKELASQKEQLEEQLEEQQAWKEGRDRSTQQLKTAVLGLREELQTRVRESQGLERALQSLHLDAASAQQAHKAALAQLEQEVAQLEVDLSEARKTSAQREQAMGKRDDLLKKSEADLLQAQEAIKGTSLQLEHLKRTVEDLRGDLQAVEKDKSQKQQENLALRSEVKRLNEELHDLHKQHRETAQERAGREERAALLESSLSAAREQLRERTEEEARQEQSVRTTQAQLRNAVQRARAAEEEAAELRLMVERLQTDAGAVKESLKQAQQEAAGREQERQRAEVEHDGSRKEVLNLTRQLQQQEEAMRCLREELGQEHTRYQDQQRQLTKLKTYMENMETELEHLRIKQTGDANTARCYEDSLTKQKADLQEATDSLTACKEDLQRAEESIASLQQERSLLKDEVEAKAECLKTEQCLFREKLEAAAAELETQRLAAQQAREDNARLRQESQLAVASVNRWIREQKMANEGLAGKIKEQNKLLTIVSAEKDHLQETKDAMEVDLRKQRAVIDENKKEIGHLKAIHSHSANQQALLNQLRGRLEVEEIERESLMTRNLCQIEGMQARLKANMESITLLNEQLSTVSAENAELRRLLEQERAQRRQLEVLLKRPRSPWSPSTGSLSQRLPLTPLRPPPLAQPAAPPRGPSSGPEGGETAALTRGDLEEARMRDSPDKSYWIQRVGELSAQLQESTEYWSEKMSDLAAEVEHAQFASPKK</sequence>
<evidence type="ECO:0000256" key="2">
    <source>
        <dbReference type="SAM" id="MobiDB-lite"/>
    </source>
</evidence>
<feature type="region of interest" description="Disordered" evidence="2">
    <location>
        <begin position="1483"/>
        <end position="1510"/>
    </location>
</feature>
<dbReference type="Gene3D" id="1.10.287.1490">
    <property type="match status" value="1"/>
</dbReference>
<feature type="coiled-coil region" evidence="1">
    <location>
        <begin position="211"/>
        <end position="245"/>
    </location>
</feature>
<feature type="region of interest" description="Disordered" evidence="2">
    <location>
        <begin position="1426"/>
        <end position="1449"/>
    </location>
</feature>
<feature type="compositionally biased region" description="Basic and acidic residues" evidence="2">
    <location>
        <begin position="1494"/>
        <end position="1510"/>
    </location>
</feature>
<feature type="coiled-coil region" evidence="1">
    <location>
        <begin position="422"/>
        <end position="524"/>
    </location>
</feature>
<feature type="coiled-coil region" evidence="1">
    <location>
        <begin position="1756"/>
        <end position="1832"/>
    </location>
</feature>
<organism evidence="3 4">
    <name type="scientific">Conger conger</name>
    <name type="common">Conger eel</name>
    <name type="synonym">Muraena conger</name>
    <dbReference type="NCBI Taxonomy" id="82655"/>
    <lineage>
        <taxon>Eukaryota</taxon>
        <taxon>Metazoa</taxon>
        <taxon>Chordata</taxon>
        <taxon>Craniata</taxon>
        <taxon>Vertebrata</taxon>
        <taxon>Euteleostomi</taxon>
        <taxon>Actinopterygii</taxon>
        <taxon>Neopterygii</taxon>
        <taxon>Teleostei</taxon>
        <taxon>Anguilliformes</taxon>
        <taxon>Congridae</taxon>
        <taxon>Conger</taxon>
    </lineage>
</organism>
<feature type="coiled-coil region" evidence="1">
    <location>
        <begin position="893"/>
        <end position="948"/>
    </location>
</feature>
<reference evidence="3" key="1">
    <citation type="journal article" date="2023" name="Science">
        <title>Genome structures resolve the early diversification of teleost fishes.</title>
        <authorList>
            <person name="Parey E."/>
            <person name="Louis A."/>
            <person name="Montfort J."/>
            <person name="Bouchez O."/>
            <person name="Roques C."/>
            <person name="Iampietro C."/>
            <person name="Lluch J."/>
            <person name="Castinel A."/>
            <person name="Donnadieu C."/>
            <person name="Desvignes T."/>
            <person name="Floi Bucao C."/>
            <person name="Jouanno E."/>
            <person name="Wen M."/>
            <person name="Mejri S."/>
            <person name="Dirks R."/>
            <person name="Jansen H."/>
            <person name="Henkel C."/>
            <person name="Chen W.J."/>
            <person name="Zahm M."/>
            <person name="Cabau C."/>
            <person name="Klopp C."/>
            <person name="Thompson A.W."/>
            <person name="Robinson-Rechavi M."/>
            <person name="Braasch I."/>
            <person name="Lecointre G."/>
            <person name="Bobe J."/>
            <person name="Postlethwait J.H."/>
            <person name="Berthelot C."/>
            <person name="Roest Crollius H."/>
            <person name="Guiguen Y."/>
        </authorList>
    </citation>
    <scope>NUCLEOTIDE SEQUENCE</scope>
    <source>
        <strain evidence="3">Concon-B</strain>
    </source>
</reference>
<proteinExistence type="predicted"/>
<dbReference type="PANTHER" id="PTHR18881">
    <property type="entry name" value="POLYAMINE-MODULATED FACTOR 1-BINDING PROTEIN 1-RELATED"/>
    <property type="match status" value="1"/>
</dbReference>
<gene>
    <name evidence="3" type="ORF">COCON_G00067730</name>
</gene>
<name>A0A9Q1I2E1_CONCO</name>
<dbReference type="SUPFAM" id="SSF57997">
    <property type="entry name" value="Tropomyosin"/>
    <property type="match status" value="1"/>
</dbReference>
<feature type="coiled-coil region" evidence="1">
    <location>
        <begin position="282"/>
        <end position="372"/>
    </location>
</feature>
<dbReference type="Proteomes" id="UP001152803">
    <property type="component" value="Unassembled WGS sequence"/>
</dbReference>
<feature type="coiled-coil region" evidence="1">
    <location>
        <begin position="1051"/>
        <end position="1162"/>
    </location>
</feature>
<feature type="coiled-coil region" evidence="1">
    <location>
        <begin position="704"/>
        <end position="833"/>
    </location>
</feature>
<dbReference type="PANTHER" id="PTHR18881:SF3">
    <property type="entry name" value="POLYAMINE-MODULATED FACTOR 1-BINDING PROTEIN 1"/>
    <property type="match status" value="1"/>
</dbReference>
<keyword evidence="1" id="KW-0175">Coiled coil</keyword>
<accession>A0A9Q1I2E1</accession>
<dbReference type="InterPro" id="IPR037391">
    <property type="entry name" value="PMF1-bd"/>
</dbReference>
<feature type="compositionally biased region" description="Pro residues" evidence="2">
    <location>
        <begin position="1852"/>
        <end position="1867"/>
    </location>
</feature>
<feature type="region of interest" description="Disordered" evidence="2">
    <location>
        <begin position="1832"/>
        <end position="1894"/>
    </location>
</feature>